<evidence type="ECO:0000313" key="3">
    <source>
        <dbReference type="EMBL" id="VFJ63492.1"/>
    </source>
</evidence>
<feature type="transmembrane region" description="Helical" evidence="2">
    <location>
        <begin position="428"/>
        <end position="452"/>
    </location>
</feature>
<dbReference type="SUPFAM" id="SSF82866">
    <property type="entry name" value="Multidrug efflux transporter AcrB transmembrane domain"/>
    <property type="match status" value="2"/>
</dbReference>
<keyword evidence="2" id="KW-0812">Transmembrane</keyword>
<dbReference type="Gene3D" id="1.20.1640.10">
    <property type="entry name" value="Multidrug efflux transporter AcrB transmembrane domain"/>
    <property type="match status" value="2"/>
</dbReference>
<feature type="transmembrane region" description="Helical" evidence="2">
    <location>
        <begin position="38"/>
        <end position="56"/>
    </location>
</feature>
<feature type="transmembrane region" description="Helical" evidence="2">
    <location>
        <begin position="1137"/>
        <end position="1163"/>
    </location>
</feature>
<evidence type="ECO:0000256" key="1">
    <source>
        <dbReference type="SAM" id="MobiDB-lite"/>
    </source>
</evidence>
<dbReference type="EMBL" id="CAADEY010000108">
    <property type="protein sequence ID" value="VFJ63492.1"/>
    <property type="molecule type" value="Genomic_DNA"/>
</dbReference>
<feature type="transmembrane region" description="Helical" evidence="2">
    <location>
        <begin position="957"/>
        <end position="977"/>
    </location>
</feature>
<dbReference type="InterPro" id="IPR027463">
    <property type="entry name" value="AcrB_DN_DC_subdom"/>
</dbReference>
<accession>A0A450T9Y6</accession>
<dbReference type="Gene3D" id="3.30.70.1320">
    <property type="entry name" value="Multidrug efflux transporter AcrB pore domain like"/>
    <property type="match status" value="1"/>
</dbReference>
<feature type="transmembrane region" description="Helical" evidence="2">
    <location>
        <begin position="401"/>
        <end position="422"/>
    </location>
</feature>
<feature type="compositionally biased region" description="Polar residues" evidence="1">
    <location>
        <begin position="1217"/>
        <end position="1226"/>
    </location>
</feature>
<dbReference type="InterPro" id="IPR001036">
    <property type="entry name" value="Acrflvin-R"/>
</dbReference>
<feature type="transmembrane region" description="Helical" evidence="2">
    <location>
        <begin position="473"/>
        <end position="493"/>
    </location>
</feature>
<feature type="transmembrane region" description="Helical" evidence="2">
    <location>
        <begin position="1031"/>
        <end position="1050"/>
    </location>
</feature>
<gene>
    <name evidence="3" type="ORF">BECKDK2373C_GA0170839_11086</name>
</gene>
<feature type="compositionally biased region" description="Basic residues" evidence="1">
    <location>
        <begin position="1265"/>
        <end position="1285"/>
    </location>
</feature>
<dbReference type="PRINTS" id="PR00702">
    <property type="entry name" value="ACRIFLAVINRP"/>
</dbReference>
<dbReference type="Gene3D" id="3.30.70.1440">
    <property type="entry name" value="Multidrug efflux transporter AcrB pore domain"/>
    <property type="match status" value="1"/>
</dbReference>
<organism evidence="3">
    <name type="scientific">Candidatus Kentrum sp. DK</name>
    <dbReference type="NCBI Taxonomy" id="2126562"/>
    <lineage>
        <taxon>Bacteria</taxon>
        <taxon>Pseudomonadati</taxon>
        <taxon>Pseudomonadota</taxon>
        <taxon>Gammaproteobacteria</taxon>
        <taxon>Candidatus Kentrum</taxon>
    </lineage>
</organism>
<feature type="compositionally biased region" description="Polar residues" evidence="1">
    <location>
        <begin position="1190"/>
        <end position="1203"/>
    </location>
</feature>
<feature type="region of interest" description="Disordered" evidence="1">
    <location>
        <begin position="1257"/>
        <end position="1429"/>
    </location>
</feature>
<feature type="compositionally biased region" description="Basic and acidic residues" evidence="1">
    <location>
        <begin position="1323"/>
        <end position="1351"/>
    </location>
</feature>
<dbReference type="PANTHER" id="PTHR32063">
    <property type="match status" value="1"/>
</dbReference>
<evidence type="ECO:0000256" key="2">
    <source>
        <dbReference type="SAM" id="Phobius"/>
    </source>
</evidence>
<dbReference type="Pfam" id="PF00873">
    <property type="entry name" value="ACR_tran"/>
    <property type="match status" value="1"/>
</dbReference>
<keyword evidence="2" id="KW-1133">Transmembrane helix</keyword>
<dbReference type="SUPFAM" id="SSF82693">
    <property type="entry name" value="Multidrug efflux transporter AcrB pore domain, PN1, PN2, PC1 and PC2 subdomains"/>
    <property type="match status" value="3"/>
</dbReference>
<name>A0A450T9Y6_9GAMM</name>
<protein>
    <submittedName>
        <fullName evidence="3">Multidrug efflux pump subunit AcrB</fullName>
    </submittedName>
</protein>
<dbReference type="GO" id="GO:0005886">
    <property type="term" value="C:plasma membrane"/>
    <property type="evidence" value="ECO:0007669"/>
    <property type="project" value="TreeGrafter"/>
</dbReference>
<reference evidence="3" key="1">
    <citation type="submission" date="2019-02" db="EMBL/GenBank/DDBJ databases">
        <authorList>
            <person name="Gruber-Vodicka R. H."/>
            <person name="Seah K. B. B."/>
        </authorList>
    </citation>
    <scope>NUCLEOTIDE SEQUENCE</scope>
    <source>
        <strain evidence="3">BECK_DK161</strain>
    </source>
</reference>
<dbReference type="Gene3D" id="3.30.70.1430">
    <property type="entry name" value="Multidrug efflux transporter AcrB pore domain"/>
    <property type="match status" value="2"/>
</dbReference>
<feature type="transmembrane region" description="Helical" evidence="2">
    <location>
        <begin position="1056"/>
        <end position="1078"/>
    </location>
</feature>
<feature type="compositionally biased region" description="Basic and acidic residues" evidence="1">
    <location>
        <begin position="1369"/>
        <end position="1393"/>
    </location>
</feature>
<feature type="compositionally biased region" description="Polar residues" evidence="1">
    <location>
        <begin position="1407"/>
        <end position="1420"/>
    </location>
</feature>
<keyword evidence="2" id="KW-0472">Membrane</keyword>
<feature type="transmembrane region" description="Helical" evidence="2">
    <location>
        <begin position="505"/>
        <end position="528"/>
    </location>
</feature>
<dbReference type="SUPFAM" id="SSF82714">
    <property type="entry name" value="Multidrug efflux transporter AcrB TolC docking domain, DN and DC subdomains"/>
    <property type="match status" value="2"/>
</dbReference>
<dbReference type="GO" id="GO:0042910">
    <property type="term" value="F:xenobiotic transmembrane transporter activity"/>
    <property type="evidence" value="ECO:0007669"/>
    <property type="project" value="TreeGrafter"/>
</dbReference>
<feature type="compositionally biased region" description="Low complexity" evidence="1">
    <location>
        <begin position="1177"/>
        <end position="1189"/>
    </location>
</feature>
<dbReference type="Gene3D" id="3.30.2090.10">
    <property type="entry name" value="Multidrug efflux transporter AcrB TolC docking domain, DN and DC subdomains"/>
    <property type="match status" value="2"/>
</dbReference>
<feature type="transmembrane region" description="Helical" evidence="2">
    <location>
        <begin position="989"/>
        <end position="1010"/>
    </location>
</feature>
<feature type="transmembrane region" description="Helical" evidence="2">
    <location>
        <begin position="571"/>
        <end position="589"/>
    </location>
</feature>
<feature type="transmembrane region" description="Helical" evidence="2">
    <location>
        <begin position="933"/>
        <end position="950"/>
    </location>
</feature>
<feature type="transmembrane region" description="Helical" evidence="2">
    <location>
        <begin position="375"/>
        <end position="394"/>
    </location>
</feature>
<feature type="region of interest" description="Disordered" evidence="1">
    <location>
        <begin position="1174"/>
        <end position="1234"/>
    </location>
</feature>
<proteinExistence type="predicted"/>
<dbReference type="PANTHER" id="PTHR32063:SF16">
    <property type="entry name" value="CATION EFFLUX SYSTEM (ACRB_ACRD_ACRF FAMILY)"/>
    <property type="match status" value="1"/>
</dbReference>
<feature type="compositionally biased region" description="Basic and acidic residues" evidence="1">
    <location>
        <begin position="1301"/>
        <end position="1316"/>
    </location>
</feature>
<sequence length="1429" mass="156286">MANQRTSQTNVPEPEIAPVEEDLGLAGRMTRAFIDSPLSPLLFLAMLLMGIMGLIMTPRQEDPQISVPMVDIMVSYPGASSHQVARLAMEPLQRIMSEIPGVKHVYAASGRGRGMVTVEFEVGQELGPSIVKVHDKIQSNMDKIPPGVSPPLVQPKGIDDVPVVTLTLWSREKNDGELRALALEVLQSLKEIPDTGTGFVVGGRREQLRIEAYPERLAGFGISLDHLANRIRGANVETDSGFVEGGGIHSSITSGAFFTNAWEIERLEIGSRGDVPIYVRDVAKVFQAPEDANQIVTYYTGPAAEQGPGANRLSADGESAVTIAVAKKEGTNGVAVAQNILTHVENLKGRLIPDDVQVAITRNYGQTANDKVWELILKLFIATALVFLLVLLAFRAFRPAIVVLVVIPVVILITVFSAWVLGYTIDRVSLFALIFSIGILVDDAIVVVENVYRRWLEEGKTDLATAIDAVREVGNPTILATFTVIAALLPMGFVRGMMGPYMEPIPALGSVAMLFSLIAAFAFTPWWAARLKPSMSYLTQAHEREHKGSERLEGFYRGLLTPLIENRNKRLLFRLGMWGMFAGACAMFYTTHVRVKMLPLDNKPEFSVTVDLPEGSALPNTANLTRLFAETVRSNIPEVTAVQTYAGCPRPFDFNGMVRHYYLRKDPWQGEVQVQLLHKTDRARSSHEIALQARELLTPIAQAHNARIAVVEMPPGPPVLQSVVAEIYGPDDRTRRRVAEHMTEVFAQAESLTDVDSYMQEPYSYWHFNVDRDKAARRRISVDTINRSIDMAMGNYFLGDIKDGKVLEPTNIVLQVPLSLRSDPTRLLNLPIPTEDGRTVPLAEVGHFRRVTEDPIVYHKDLRPIEYVVAETTGRLAAPIYGMLQVQDLLKDYVTPDGVKMGYHYMGPPPNDGKSSFEWTGEWTVTYETFRDMGLAFMAALVLIYILVVWEFGNFRIPALIMAPIPLTLIGIIPAHFVMNAEFTATSMIGWIALAGIIVRNSILLVDFSAHEVSRGTPVREAVILACKTRTRPILITAFALVFGAGVILFDPIFQGMAISLAAGVLISTLLTLVVIPLGCINASDALHVVAAKYGLKHGIDGKEKSAQAADRTVDPAPESPVSAPRLSAPMTLWTKIIGAITMAFYLIRAVGIMAVMSLKWGLGKFLPQRRAREDVAQAGQSSGESSSSNVGTPESSRESIPSSGGVGESSDRAGSETLQARSSPARTGLPAGGITGLEAMPGIVVDKSIGAAITAAGGVEKNRQKTRRPSRRKQPPVSTRRRITVKPVGGRPEAQATDTSRVEEKADTSRVKEKPASVSNSFRDKMPGGKIASGERRRPLGDEAAPETKKKIPARKKIALRQGPPLRSRQEQQARGEKKQQSGQPEKTKDRTSTSAKKRRGIRVKQNVSGFSIGNWSNGTREKDGEKK</sequence>